<dbReference type="Gene3D" id="1.10.260.40">
    <property type="entry name" value="lambda repressor-like DNA-binding domains"/>
    <property type="match status" value="1"/>
</dbReference>
<feature type="domain" description="HTH cro/C1-type" evidence="1">
    <location>
        <begin position="51"/>
        <end position="94"/>
    </location>
</feature>
<dbReference type="PROSITE" id="PS50943">
    <property type="entry name" value="HTH_CROC1"/>
    <property type="match status" value="1"/>
</dbReference>
<dbReference type="SMART" id="SM00530">
    <property type="entry name" value="HTH_XRE"/>
    <property type="match status" value="1"/>
</dbReference>
<gene>
    <name evidence="2" type="ORF">HX882_15595</name>
</gene>
<proteinExistence type="predicted"/>
<name>A0A7Y8C2P1_9PSED</name>
<dbReference type="RefSeq" id="WP_177090687.1">
    <property type="nucleotide sequence ID" value="NZ_JACAOS010000022.1"/>
</dbReference>
<dbReference type="SUPFAM" id="SSF47413">
    <property type="entry name" value="lambda repressor-like DNA-binding domains"/>
    <property type="match status" value="1"/>
</dbReference>
<dbReference type="Proteomes" id="UP000539985">
    <property type="component" value="Unassembled WGS sequence"/>
</dbReference>
<dbReference type="InterPro" id="IPR001387">
    <property type="entry name" value="Cro/C1-type_HTH"/>
</dbReference>
<dbReference type="InterPro" id="IPR010982">
    <property type="entry name" value="Lambda_DNA-bd_dom_sf"/>
</dbReference>
<reference evidence="2 3" key="1">
    <citation type="submission" date="2020-04" db="EMBL/GenBank/DDBJ databases">
        <title>Molecular characterization of pseudomonads from Agaricus bisporus reveal novel blotch 2 pathogens in Western Europe.</title>
        <authorList>
            <person name="Taparia T."/>
            <person name="Krijger M."/>
            <person name="Haynes E."/>
            <person name="Elpinstone J.G."/>
            <person name="Noble R."/>
            <person name="Van Der Wolf J."/>
        </authorList>
    </citation>
    <scope>NUCLEOTIDE SEQUENCE [LARGE SCALE GENOMIC DNA]</scope>
    <source>
        <strain evidence="2 3">H7001</strain>
    </source>
</reference>
<evidence type="ECO:0000313" key="3">
    <source>
        <dbReference type="Proteomes" id="UP000539985"/>
    </source>
</evidence>
<accession>A0A7Y8C2P1</accession>
<dbReference type="NCBIfam" id="TIGR02684">
    <property type="entry name" value="dnstrm_HI1420"/>
    <property type="match status" value="1"/>
</dbReference>
<comment type="caution">
    <text evidence="2">The sequence shown here is derived from an EMBL/GenBank/DDBJ whole genome shotgun (WGS) entry which is preliminary data.</text>
</comment>
<dbReference type="PANTHER" id="PTHR40275:SF1">
    <property type="entry name" value="SSL7038 PROTEIN"/>
    <property type="match status" value="1"/>
</dbReference>
<dbReference type="EMBL" id="JACAQB010000007">
    <property type="protein sequence ID" value="NWB97323.1"/>
    <property type="molecule type" value="Genomic_DNA"/>
</dbReference>
<dbReference type="AlphaFoldDB" id="A0A7Y8C2P1"/>
<dbReference type="Pfam" id="PF21716">
    <property type="entry name" value="dnstrm_HI1420"/>
    <property type="match status" value="1"/>
</dbReference>
<organism evidence="2 3">
    <name type="scientific">Pseudomonas gingeri</name>
    <dbReference type="NCBI Taxonomy" id="117681"/>
    <lineage>
        <taxon>Bacteria</taxon>
        <taxon>Pseudomonadati</taxon>
        <taxon>Pseudomonadota</taxon>
        <taxon>Gammaproteobacteria</taxon>
        <taxon>Pseudomonadales</taxon>
        <taxon>Pseudomonadaceae</taxon>
        <taxon>Pseudomonas</taxon>
    </lineage>
</organism>
<protein>
    <submittedName>
        <fullName evidence="2">Putative addiction module antidote protein</fullName>
    </submittedName>
</protein>
<dbReference type="CDD" id="cd00093">
    <property type="entry name" value="HTH_XRE"/>
    <property type="match status" value="1"/>
</dbReference>
<evidence type="ECO:0000313" key="2">
    <source>
        <dbReference type="EMBL" id="NWB97323.1"/>
    </source>
</evidence>
<dbReference type="InterPro" id="IPR014057">
    <property type="entry name" value="HI1420"/>
</dbReference>
<dbReference type="PANTHER" id="PTHR40275">
    <property type="entry name" value="SSL7038 PROTEIN"/>
    <property type="match status" value="1"/>
</dbReference>
<dbReference type="GO" id="GO:0003677">
    <property type="term" value="F:DNA binding"/>
    <property type="evidence" value="ECO:0007669"/>
    <property type="project" value="InterPro"/>
</dbReference>
<evidence type="ECO:0000259" key="1">
    <source>
        <dbReference type="PROSITE" id="PS50943"/>
    </source>
</evidence>
<sequence length="95" mass="10345">MTEQFAKWDSAEYLKTEEDMANYLDACMEEAGDDPAFIAKALGTLARARGMTQVARESGLSRESLYRALSGEGNPEFGTILKVVKALGLKLHAST</sequence>